<feature type="domain" description="3-dehydroquinate synthase C-terminal" evidence="2">
    <location>
        <begin position="191"/>
        <end position="298"/>
    </location>
</feature>
<organism evidence="3 4">
    <name type="scientific">Streptomyces luteosporeus</name>
    <dbReference type="NCBI Taxonomy" id="173856"/>
    <lineage>
        <taxon>Bacteria</taxon>
        <taxon>Bacillati</taxon>
        <taxon>Actinomycetota</taxon>
        <taxon>Actinomycetes</taxon>
        <taxon>Kitasatosporales</taxon>
        <taxon>Streptomycetaceae</taxon>
        <taxon>Streptomyces</taxon>
    </lineage>
</organism>
<name>A0ABP6G5K6_9ACTN</name>
<dbReference type="Pfam" id="PF24621">
    <property type="entry name" value="DHQS_C"/>
    <property type="match status" value="1"/>
</dbReference>
<dbReference type="Gene3D" id="3.40.50.1970">
    <property type="match status" value="1"/>
</dbReference>
<keyword evidence="4" id="KW-1185">Reference proteome</keyword>
<dbReference type="EMBL" id="BAAASL010000009">
    <property type="protein sequence ID" value="GAA2716800.1"/>
    <property type="molecule type" value="Genomic_DNA"/>
</dbReference>
<evidence type="ECO:0000313" key="3">
    <source>
        <dbReference type="EMBL" id="GAA2716800.1"/>
    </source>
</evidence>
<proteinExistence type="predicted"/>
<reference evidence="4" key="1">
    <citation type="journal article" date="2019" name="Int. J. Syst. Evol. Microbiol.">
        <title>The Global Catalogue of Microorganisms (GCM) 10K type strain sequencing project: providing services to taxonomists for standard genome sequencing and annotation.</title>
        <authorList>
            <consortium name="The Broad Institute Genomics Platform"/>
            <consortium name="The Broad Institute Genome Sequencing Center for Infectious Disease"/>
            <person name="Wu L."/>
            <person name="Ma J."/>
        </authorList>
    </citation>
    <scope>NUCLEOTIDE SEQUENCE [LARGE SCALE GENOMIC DNA]</scope>
    <source>
        <strain evidence="4">JCM 4542</strain>
    </source>
</reference>
<protein>
    <recommendedName>
        <fullName evidence="2">3-dehydroquinate synthase C-terminal domain-containing protein</fullName>
    </recommendedName>
</protein>
<sequence>MTSPLPSVTLDRSIGSGLASFPLQVRAGPASWDDLSGVLARLGAERFLLLTDPGVPVAHVERVGRLLQTAAPTRLVTTAGPSAVPSGSVVVALGGTGVLDAAAAPAARSGRRPVLLPTTLPAMADTALSLSGPAGPRPVPALVRAQLEFLGTLAPGAVRPGLYAVVRNVLSVCPASYDQVCARLRPDGRYDRRALACFLALCADARTALTCYDPLEEGPAGVLRYGHAVAGALRLLGVGALRYGDAVALGMLVAARCARELGLLGAGDERAHRELLARWGAPAVLPSPVTADDVLRALWQQPGTDTVGMVLLEGLGRPHVRAGRTVTEVGRDVLRSGLAATAPAAAAVPAPAAGPPARTQPGPPAHVPGTPGRPAW</sequence>
<feature type="region of interest" description="Disordered" evidence="1">
    <location>
        <begin position="347"/>
        <end position="376"/>
    </location>
</feature>
<comment type="caution">
    <text evidence="3">The sequence shown here is derived from an EMBL/GenBank/DDBJ whole genome shotgun (WGS) entry which is preliminary data.</text>
</comment>
<evidence type="ECO:0000313" key="4">
    <source>
        <dbReference type="Proteomes" id="UP001500886"/>
    </source>
</evidence>
<dbReference type="Gene3D" id="1.20.1090.10">
    <property type="entry name" value="Dehydroquinate synthase-like - alpha domain"/>
    <property type="match status" value="1"/>
</dbReference>
<feature type="compositionally biased region" description="Low complexity" evidence="1">
    <location>
        <begin position="347"/>
        <end position="360"/>
    </location>
</feature>
<dbReference type="Proteomes" id="UP001500886">
    <property type="component" value="Unassembled WGS sequence"/>
</dbReference>
<gene>
    <name evidence="3" type="ORF">GCM10010315_28630</name>
</gene>
<dbReference type="SUPFAM" id="SSF56796">
    <property type="entry name" value="Dehydroquinate synthase-like"/>
    <property type="match status" value="1"/>
</dbReference>
<accession>A0ABP6G5K6</accession>
<dbReference type="InterPro" id="IPR056179">
    <property type="entry name" value="DHQS_C"/>
</dbReference>
<evidence type="ECO:0000256" key="1">
    <source>
        <dbReference type="SAM" id="MobiDB-lite"/>
    </source>
</evidence>
<evidence type="ECO:0000259" key="2">
    <source>
        <dbReference type="Pfam" id="PF24621"/>
    </source>
</evidence>